<dbReference type="FunFam" id="3.30.70.270:FF:000020">
    <property type="entry name" value="Transposon Tf2-6 polyprotein-like Protein"/>
    <property type="match status" value="1"/>
</dbReference>
<protein>
    <recommendedName>
        <fullName evidence="5">Reverse transcriptase domain-containing protein</fullName>
    </recommendedName>
</protein>
<dbReference type="RefSeq" id="XP_004177342.1">
    <property type="nucleotide sequence ID" value="XM_004177294.1"/>
</dbReference>
<dbReference type="SUPFAM" id="SSF56672">
    <property type="entry name" value="DNA/RNA polymerases"/>
    <property type="match status" value="1"/>
</dbReference>
<evidence type="ECO:0000259" key="1">
    <source>
        <dbReference type="Pfam" id="PF00078"/>
    </source>
</evidence>
<feature type="domain" description="Reverse transcriptase" evidence="1">
    <location>
        <begin position="1"/>
        <end position="75"/>
    </location>
</feature>
<dbReference type="eggNOG" id="KOG0017">
    <property type="taxonomic scope" value="Eukaryota"/>
</dbReference>
<dbReference type="KEGG" id="tbl:TBLA_0A00210"/>
<dbReference type="Gene3D" id="3.30.70.270">
    <property type="match status" value="2"/>
</dbReference>
<gene>
    <name evidence="3" type="primary">TBLA0A00210</name>
    <name evidence="3" type="ORF">TBLA_0A00210</name>
</gene>
<dbReference type="OrthoDB" id="4488294at2759"/>
<evidence type="ECO:0000313" key="3">
    <source>
        <dbReference type="EMBL" id="CCH57823.1"/>
    </source>
</evidence>
<keyword evidence="4" id="KW-1185">Reference proteome</keyword>
<dbReference type="InParanoid" id="I2GUM1"/>
<feature type="domain" description="Reverse transcriptase/retrotransposon-derived protein RNase H-like" evidence="2">
    <location>
        <begin position="136"/>
        <end position="211"/>
    </location>
</feature>
<reference evidence="3 4" key="1">
    <citation type="journal article" date="2011" name="Proc. Natl. Acad. Sci. U.S.A.">
        <title>Evolutionary erosion of yeast sex chromosomes by mating-type switching accidents.</title>
        <authorList>
            <person name="Gordon J.L."/>
            <person name="Armisen D."/>
            <person name="Proux-Wera E."/>
            <person name="Oheigeartaigh S.S."/>
            <person name="Byrne K.P."/>
            <person name="Wolfe K.H."/>
        </authorList>
    </citation>
    <scope>NUCLEOTIDE SEQUENCE [LARGE SCALE GENOMIC DNA]</scope>
    <source>
        <strain evidence="4">ATCC 34711 / CBS 6284 / DSM 70876 / NBRC 10599 / NRRL Y-10934 / UCD 77-7</strain>
    </source>
</reference>
<dbReference type="GeneID" id="14492820"/>
<dbReference type="Pfam" id="PF17919">
    <property type="entry name" value="RT_RNaseH_2"/>
    <property type="match status" value="1"/>
</dbReference>
<dbReference type="HOGENOM" id="CLU_000384_33_7_1"/>
<dbReference type="PANTHER" id="PTHR33064:SF37">
    <property type="entry name" value="RIBONUCLEASE H"/>
    <property type="match status" value="1"/>
</dbReference>
<dbReference type="STRING" id="1071380.I2GUM1"/>
<sequence>MPFGLCNVLVTFSRYMQQVLGNLPNVYVYPDDVLIASQNKKQQVVLQKLKNTRLICKKKKCHFMQSSVEFLGHTISADGISVLHEKTKAIKHYPMPNTIKTGQSFLGMVNYYRNFIKSCSRTSKPIIQYISKKCEWGDARVSTVNELKEKLSSAPVLVPFVPGDTYRLTTDASLTVIGSVLERTVKGKLKGVIGYYSKTVSNTQSRYPCRRIRIVSYHS</sequence>
<dbReference type="PANTHER" id="PTHR33064">
    <property type="entry name" value="POL PROTEIN"/>
    <property type="match status" value="1"/>
</dbReference>
<dbReference type="InterPro" id="IPR043502">
    <property type="entry name" value="DNA/RNA_pol_sf"/>
</dbReference>
<dbReference type="OMA" id="ITIELEF"/>
<dbReference type="Pfam" id="PF00078">
    <property type="entry name" value="RVT_1"/>
    <property type="match status" value="1"/>
</dbReference>
<organism evidence="3 4">
    <name type="scientific">Henningerozyma blattae (strain ATCC 34711 / CBS 6284 / DSM 70876 / NBRC 10599 / NRRL Y-10934 / UCD 77-7)</name>
    <name type="common">Yeast</name>
    <name type="synonym">Tetrapisispora blattae</name>
    <dbReference type="NCBI Taxonomy" id="1071380"/>
    <lineage>
        <taxon>Eukaryota</taxon>
        <taxon>Fungi</taxon>
        <taxon>Dikarya</taxon>
        <taxon>Ascomycota</taxon>
        <taxon>Saccharomycotina</taxon>
        <taxon>Saccharomycetes</taxon>
        <taxon>Saccharomycetales</taxon>
        <taxon>Saccharomycetaceae</taxon>
        <taxon>Henningerozyma</taxon>
    </lineage>
</organism>
<dbReference type="InterPro" id="IPR043128">
    <property type="entry name" value="Rev_trsase/Diguanyl_cyclase"/>
</dbReference>
<name>I2GUM1_HENB6</name>
<dbReference type="InterPro" id="IPR041577">
    <property type="entry name" value="RT_RNaseH_2"/>
</dbReference>
<dbReference type="InterPro" id="IPR051320">
    <property type="entry name" value="Viral_Replic_Matur_Polypro"/>
</dbReference>
<dbReference type="Proteomes" id="UP000002866">
    <property type="component" value="Chromosome 1"/>
</dbReference>
<dbReference type="EMBL" id="HE806316">
    <property type="protein sequence ID" value="CCH57823.1"/>
    <property type="molecule type" value="Genomic_DNA"/>
</dbReference>
<evidence type="ECO:0008006" key="5">
    <source>
        <dbReference type="Google" id="ProtNLM"/>
    </source>
</evidence>
<dbReference type="InterPro" id="IPR000477">
    <property type="entry name" value="RT_dom"/>
</dbReference>
<evidence type="ECO:0000259" key="2">
    <source>
        <dbReference type="Pfam" id="PF17919"/>
    </source>
</evidence>
<dbReference type="AlphaFoldDB" id="I2GUM1"/>
<accession>I2GUM1</accession>
<proteinExistence type="predicted"/>
<evidence type="ECO:0000313" key="4">
    <source>
        <dbReference type="Proteomes" id="UP000002866"/>
    </source>
</evidence>